<dbReference type="Proteomes" id="UP001371456">
    <property type="component" value="Unassembled WGS sequence"/>
</dbReference>
<dbReference type="AlphaFoldDB" id="A0AAN8Y5V0"/>
<sequence length="24" mass="2957">MLANVTHHWLKDIPSDWPQMVQYF</sequence>
<dbReference type="EMBL" id="JBANQN010000010">
    <property type="protein sequence ID" value="KAK6777943.1"/>
    <property type="molecule type" value="Genomic_DNA"/>
</dbReference>
<gene>
    <name evidence="1" type="ORF">RDI58_024661</name>
</gene>
<evidence type="ECO:0000313" key="1">
    <source>
        <dbReference type="EMBL" id="KAK6777943.1"/>
    </source>
</evidence>
<accession>A0AAN8Y5V0</accession>
<protein>
    <submittedName>
        <fullName evidence="1">Uncharacterized protein</fullName>
    </submittedName>
</protein>
<keyword evidence="2" id="KW-1185">Reference proteome</keyword>
<evidence type="ECO:0000313" key="2">
    <source>
        <dbReference type="Proteomes" id="UP001371456"/>
    </source>
</evidence>
<comment type="caution">
    <text evidence="1">The sequence shown here is derived from an EMBL/GenBank/DDBJ whole genome shotgun (WGS) entry which is preliminary data.</text>
</comment>
<organism evidence="1 2">
    <name type="scientific">Solanum bulbocastanum</name>
    <name type="common">Wild potato</name>
    <dbReference type="NCBI Taxonomy" id="147425"/>
    <lineage>
        <taxon>Eukaryota</taxon>
        <taxon>Viridiplantae</taxon>
        <taxon>Streptophyta</taxon>
        <taxon>Embryophyta</taxon>
        <taxon>Tracheophyta</taxon>
        <taxon>Spermatophyta</taxon>
        <taxon>Magnoliopsida</taxon>
        <taxon>eudicotyledons</taxon>
        <taxon>Gunneridae</taxon>
        <taxon>Pentapetalae</taxon>
        <taxon>asterids</taxon>
        <taxon>lamiids</taxon>
        <taxon>Solanales</taxon>
        <taxon>Solanaceae</taxon>
        <taxon>Solanoideae</taxon>
        <taxon>Solaneae</taxon>
        <taxon>Solanum</taxon>
    </lineage>
</organism>
<proteinExistence type="predicted"/>
<reference evidence="1 2" key="1">
    <citation type="submission" date="2024-02" db="EMBL/GenBank/DDBJ databases">
        <title>de novo genome assembly of Solanum bulbocastanum strain 11H21.</title>
        <authorList>
            <person name="Hosaka A.J."/>
        </authorList>
    </citation>
    <scope>NUCLEOTIDE SEQUENCE [LARGE SCALE GENOMIC DNA]</scope>
    <source>
        <tissue evidence="1">Young leaves</tissue>
    </source>
</reference>
<name>A0AAN8Y5V0_SOLBU</name>